<dbReference type="AlphaFoldDB" id="A0A0A8L0J5"/>
<evidence type="ECO:0000256" key="3">
    <source>
        <dbReference type="ARBA" id="ARBA00015902"/>
    </source>
</evidence>
<dbReference type="OrthoDB" id="10261384at2759"/>
<evidence type="ECO:0000256" key="1">
    <source>
        <dbReference type="ARBA" id="ARBA00002976"/>
    </source>
</evidence>
<proteinExistence type="inferred from homology"/>
<evidence type="ECO:0000256" key="2">
    <source>
        <dbReference type="ARBA" id="ARBA00007973"/>
    </source>
</evidence>
<dbReference type="Proteomes" id="UP000031516">
    <property type="component" value="Unassembled WGS sequence"/>
</dbReference>
<dbReference type="PANTHER" id="PTHR28043">
    <property type="entry name" value="INCREASED RECOMBINATION CENTERS PROTEIN 6"/>
    <property type="match status" value="1"/>
</dbReference>
<dbReference type="InterPro" id="IPR034627">
    <property type="entry name" value="Irc6"/>
</dbReference>
<evidence type="ECO:0000313" key="5">
    <source>
        <dbReference type="EMBL" id="CDO91709.1"/>
    </source>
</evidence>
<dbReference type="PANTHER" id="PTHR28043:SF1">
    <property type="entry name" value="INCREASED RECOMBINATION CENTERS PROTEIN 6"/>
    <property type="match status" value="1"/>
</dbReference>
<dbReference type="Gene3D" id="3.40.50.11960">
    <property type="match status" value="1"/>
</dbReference>
<name>A0A0A8L0J5_9SACH</name>
<accession>A0A0A8L0J5</accession>
<comment type="function">
    <text evidence="1">Involved in gross chromosomal rearrangements (GCRs) and telomere healing.</text>
</comment>
<protein>
    <recommendedName>
        <fullName evidence="3">Increased recombination centers protein 6</fullName>
    </recommendedName>
</protein>
<dbReference type="GO" id="GO:0016192">
    <property type="term" value="P:vesicle-mediated transport"/>
    <property type="evidence" value="ECO:0007669"/>
    <property type="project" value="InterPro"/>
</dbReference>
<reference evidence="5 6" key="1">
    <citation type="submission" date="2014-03" db="EMBL/GenBank/DDBJ databases">
        <title>The genome of Kluyveromyces dobzhanskii.</title>
        <authorList>
            <person name="Nystedt B."/>
            <person name="Astrom S."/>
        </authorList>
    </citation>
    <scope>NUCLEOTIDE SEQUENCE [LARGE SCALE GENOMIC DNA]</scope>
    <source>
        <strain evidence="5 6">CBS 2104</strain>
    </source>
</reference>
<comment type="caution">
    <text evidence="5">The sequence shown here is derived from an EMBL/GenBank/DDBJ whole genome shotgun (WGS) entry which is preliminary data.</text>
</comment>
<keyword evidence="6" id="KW-1185">Reference proteome</keyword>
<gene>
    <name evidence="5" type="ORF">KLDO_g43A</name>
</gene>
<evidence type="ECO:0000256" key="4">
    <source>
        <dbReference type="ARBA" id="ARBA00022447"/>
    </source>
</evidence>
<dbReference type="GO" id="GO:0030674">
    <property type="term" value="F:protein-macromolecule adaptor activity"/>
    <property type="evidence" value="ECO:0007669"/>
    <property type="project" value="TreeGrafter"/>
</dbReference>
<comment type="similarity">
    <text evidence="2">Belongs to the IRC6 family.</text>
</comment>
<organism evidence="5 6">
    <name type="scientific">Kluyveromyces dobzhanskii CBS 2104</name>
    <dbReference type="NCBI Taxonomy" id="1427455"/>
    <lineage>
        <taxon>Eukaryota</taxon>
        <taxon>Fungi</taxon>
        <taxon>Dikarya</taxon>
        <taxon>Ascomycota</taxon>
        <taxon>Saccharomycotina</taxon>
        <taxon>Saccharomycetes</taxon>
        <taxon>Saccharomycetales</taxon>
        <taxon>Saccharomycetaceae</taxon>
        <taxon>Kluyveromyces</taxon>
    </lineage>
</organism>
<sequence length="233" mass="27378">MDNYKVLLLFPESLKIHNRVAFLSTVFQEQYDEKESIVRDVRWRTKYYDIKFDIYVDTYDAFEEWAVNFAADECKELRDVLSGMIFVFEDKNHEPVIDCIKGIIDETFEDFTNKFFIGCLFNESTIIEDDLYELNNDLIIQNLEIVNWFDKAGPSMDRVGSERIKEIIDVHPWPCNAQTIKSSQEHVDSKSNDLGSFIAKLEKAKQKYQTINNNTEAEEFLESMIEELSDMIV</sequence>
<evidence type="ECO:0000313" key="6">
    <source>
        <dbReference type="Proteomes" id="UP000031516"/>
    </source>
</evidence>
<keyword evidence="4" id="KW-0160">Chromosomal rearrangement</keyword>
<dbReference type="EMBL" id="CCBQ010000001">
    <property type="protein sequence ID" value="CDO91709.1"/>
    <property type="molecule type" value="Genomic_DNA"/>
</dbReference>